<proteinExistence type="predicted"/>
<reference evidence="3" key="1">
    <citation type="journal article" date="2012" name="Science">
        <title>The Paleozoic origin of enzymatic lignin decomposition reconstructed from 31 fungal genomes.</title>
        <authorList>
            <person name="Floudas D."/>
            <person name="Binder M."/>
            <person name="Riley R."/>
            <person name="Barry K."/>
            <person name="Blanchette R.A."/>
            <person name="Henrissat B."/>
            <person name="Martinez A.T."/>
            <person name="Otillar R."/>
            <person name="Spatafora J.W."/>
            <person name="Yadav J.S."/>
            <person name="Aerts A."/>
            <person name="Benoit I."/>
            <person name="Boyd A."/>
            <person name="Carlson A."/>
            <person name="Copeland A."/>
            <person name="Coutinho P.M."/>
            <person name="de Vries R.P."/>
            <person name="Ferreira P."/>
            <person name="Findley K."/>
            <person name="Foster B."/>
            <person name="Gaskell J."/>
            <person name="Glotzer D."/>
            <person name="Gorecki P."/>
            <person name="Heitman J."/>
            <person name="Hesse C."/>
            <person name="Hori C."/>
            <person name="Igarashi K."/>
            <person name="Jurgens J.A."/>
            <person name="Kallen N."/>
            <person name="Kersten P."/>
            <person name="Kohler A."/>
            <person name="Kuees U."/>
            <person name="Kumar T.K.A."/>
            <person name="Kuo A."/>
            <person name="LaButti K."/>
            <person name="Larrondo L.F."/>
            <person name="Lindquist E."/>
            <person name="Ling A."/>
            <person name="Lombard V."/>
            <person name="Lucas S."/>
            <person name="Lundell T."/>
            <person name="Martin R."/>
            <person name="McLaughlin D.J."/>
            <person name="Morgenstern I."/>
            <person name="Morin E."/>
            <person name="Murat C."/>
            <person name="Nagy L.G."/>
            <person name="Nolan M."/>
            <person name="Ohm R.A."/>
            <person name="Patyshakuliyeva A."/>
            <person name="Rokas A."/>
            <person name="Ruiz-Duenas F.J."/>
            <person name="Sabat G."/>
            <person name="Salamov A."/>
            <person name="Samejima M."/>
            <person name="Schmutz J."/>
            <person name="Slot J.C."/>
            <person name="St John F."/>
            <person name="Stenlid J."/>
            <person name="Sun H."/>
            <person name="Sun S."/>
            <person name="Syed K."/>
            <person name="Tsang A."/>
            <person name="Wiebenga A."/>
            <person name="Young D."/>
            <person name="Pisabarro A."/>
            <person name="Eastwood D.C."/>
            <person name="Martin F."/>
            <person name="Cullen D."/>
            <person name="Grigoriev I.V."/>
            <person name="Hibbett D.S."/>
        </authorList>
    </citation>
    <scope>NUCLEOTIDE SEQUENCE [LARGE SCALE GENOMIC DNA]</scope>
    <source>
        <strain evidence="3">RWD-64-598 SS2</strain>
    </source>
</reference>
<dbReference type="OMA" id="CAKECEP"/>
<accession>A0A5M3N712</accession>
<dbReference type="OrthoDB" id="2322499at2759"/>
<dbReference type="AlphaFoldDB" id="A0A5M3N712"/>
<dbReference type="GeneID" id="19209916"/>
<name>A0A5M3N712_CONPW</name>
<organism evidence="2 3">
    <name type="scientific">Coniophora puteana (strain RWD-64-598)</name>
    <name type="common">Brown rot fungus</name>
    <dbReference type="NCBI Taxonomy" id="741705"/>
    <lineage>
        <taxon>Eukaryota</taxon>
        <taxon>Fungi</taxon>
        <taxon>Dikarya</taxon>
        <taxon>Basidiomycota</taxon>
        <taxon>Agaricomycotina</taxon>
        <taxon>Agaricomycetes</taxon>
        <taxon>Agaricomycetidae</taxon>
        <taxon>Boletales</taxon>
        <taxon>Coniophorineae</taxon>
        <taxon>Coniophoraceae</taxon>
        <taxon>Coniophora</taxon>
    </lineage>
</organism>
<protein>
    <recommendedName>
        <fullName evidence="1">F-box domain-containing protein</fullName>
    </recommendedName>
</protein>
<dbReference type="EMBL" id="JH711573">
    <property type="protein sequence ID" value="EIW87229.1"/>
    <property type="molecule type" value="Genomic_DNA"/>
</dbReference>
<feature type="domain" description="F-box" evidence="1">
    <location>
        <begin position="1"/>
        <end position="42"/>
    </location>
</feature>
<dbReference type="RefSeq" id="XP_007762860.1">
    <property type="nucleotide sequence ID" value="XM_007764670.1"/>
</dbReference>
<dbReference type="InterPro" id="IPR001810">
    <property type="entry name" value="F-box_dom"/>
</dbReference>
<evidence type="ECO:0000259" key="1">
    <source>
        <dbReference type="PROSITE" id="PS50181"/>
    </source>
</evidence>
<gene>
    <name evidence="2" type="ORF">CONPUDRAFT_79375</name>
</gene>
<comment type="caution">
    <text evidence="2">The sequence shown here is derived from an EMBL/GenBank/DDBJ whole genome shotgun (WGS) entry which is preliminary data.</text>
</comment>
<dbReference type="KEGG" id="cput:CONPUDRAFT_79375"/>
<sequence length="674" mass="77911">MDVLFEIFGHLRPLDLLHLSRTTKEFRRVLLHRSSISIWKSARENVPDLPECPASFSEPAYANFVFDTHCYVCLSPYVRAIDWRLGKRICSKCSKTSLVKALVYGVEFRGNNLIPRTYSKRDGMILFKAERETIEKRLKELSGNDKKEEYNAFVAQRMAYLKDLGELAPKLEDWAIVKANNRSEELDEARRDRKRAIIDKLTELGWGEEIESIPPTDDMSRLKAVKQPTRLTPRIWANIKDEMIAYMEDMKSKRIERERKALVMSRKRHAITVLREYKVARIPFINVMPEAPDFCAFPEVDAILELPNEVEVTQASFDNIVSDMDTLIERWRAAITRKLADAAVTMIGEQQSSSEGMDVDESHPLHLATTVFKCKQCHGYPMYDGWDSDEDDFPMFGMPLYTPRRRPLLYYPQVMGHKCLTRHQSRWGEFTNDPTQQLSDSMETMREPWSEGPLLLDDQASTAVRDIVDLCGMDPLNTTPAQLDELDPRLACLSCLNWSNEEENKTDAKVFGWRKAVQHQVSGHSGRGQILDWRLLEGDELRTYREKEAEAPASSSDATLPEPQRSQAVWKCVPCLDQITENTHTHSSVKTHLQFSHSITEPELNRDYMQMYGSDAERAELPRITLTMDRPDHVFKPGEKAMSRLEMDFFDWFSPMHDFDMPDYDSDNYDSGDY</sequence>
<evidence type="ECO:0000313" key="2">
    <source>
        <dbReference type="EMBL" id="EIW87229.1"/>
    </source>
</evidence>
<evidence type="ECO:0000313" key="3">
    <source>
        <dbReference type="Proteomes" id="UP000053558"/>
    </source>
</evidence>
<keyword evidence="3" id="KW-1185">Reference proteome</keyword>
<dbReference type="CDD" id="cd09917">
    <property type="entry name" value="F-box_SF"/>
    <property type="match status" value="1"/>
</dbReference>
<dbReference type="Proteomes" id="UP000053558">
    <property type="component" value="Unassembled WGS sequence"/>
</dbReference>
<dbReference type="PROSITE" id="PS50181">
    <property type="entry name" value="FBOX"/>
    <property type="match status" value="1"/>
</dbReference>